<dbReference type="GO" id="GO:0006897">
    <property type="term" value="P:endocytosis"/>
    <property type="evidence" value="ECO:0007669"/>
    <property type="project" value="TreeGrafter"/>
</dbReference>
<proteinExistence type="predicted"/>
<feature type="compositionally biased region" description="Basic residues" evidence="1">
    <location>
        <begin position="1"/>
        <end position="23"/>
    </location>
</feature>
<evidence type="ECO:0000313" key="3">
    <source>
        <dbReference type="EMBL" id="KAF7991033.1"/>
    </source>
</evidence>
<feature type="compositionally biased region" description="Polar residues" evidence="1">
    <location>
        <begin position="40"/>
        <end position="56"/>
    </location>
</feature>
<dbReference type="GO" id="GO:0005794">
    <property type="term" value="C:Golgi apparatus"/>
    <property type="evidence" value="ECO:0007669"/>
    <property type="project" value="TreeGrafter"/>
</dbReference>
<reference evidence="3 4" key="1">
    <citation type="submission" date="2020-08" db="EMBL/GenBank/DDBJ databases">
        <title>Aphidius gifuensis genome sequencing and assembly.</title>
        <authorList>
            <person name="Du Z."/>
        </authorList>
    </citation>
    <scope>NUCLEOTIDE SEQUENCE [LARGE SCALE GENOMIC DNA]</scope>
    <source>
        <strain evidence="3">YNYX2018</strain>
        <tissue evidence="3">Adults</tissue>
    </source>
</reference>
<feature type="compositionally biased region" description="Basic residues" evidence="1">
    <location>
        <begin position="818"/>
        <end position="830"/>
    </location>
</feature>
<dbReference type="InterPro" id="IPR040108">
    <property type="entry name" value="Laa1/Sip1/HEATR5"/>
</dbReference>
<sequence>MGSKRNRIRNYSRAHQWRQKRFKNRDQVRSCVLRSPGEVSVQSSGKNDTSEGQQDQNKGKKTIESNSSCIDENTNEYKFVNKNNSENELNLEKTTFEIESNSSCIDENTNEHKFVNKNNSENELNLKKTTFEIESNSSCIDENTNEHKFVNKNNSENELNFKKTTFEIESSNDQVRCSVAKLLGTLVAMTQLSSSQTLFNNNNQKNILSSLSGGGGGDGNCVNNNNNNNNNKATSLDDVLNILISGFLLHGTGSSFLKDNDKIIKGNSTLVNREVRIGVTHAHVISVYKYLVTLQDKLKEMEGLHYSIGDCDHKKYKMIEVDGDEKGGKIAYIKYTKKIPTSSIHLSYTIDPQHYNYLEYLEPSDNEKMLQKKIDELQQNIDSKKKPNVKKKNDMIQSDIEKIEERIPQKKKKTDNVEEKIIQPETIDGRLILGLNRKIINVKSRLALVEQKSTNILQPPRNNVPVRPVLRDFTNHQESNYSRVMPHDEVEIGRPGSQVLITGDQWDEAMARSTFTSMGNSLVMSAYPQETLLDSNVRGGKNKIDKNAPQLQRLETKTLGAIKCKSLEVYYITDEIQKLFNFTFNGKTNPPSTLPSASAYLRNTSTSCLPNANISTRVLSSTIKPGTSTCVNFSSSSDNTNYPLFNEIENENGDFSDFPSTSQTSTRVSYQAKRKHNIQQVGENNCNLNNVRAVWSRNSSLNLIYWYRENIPNFHSTKIRNASVWQSISHSMRNDGFFYTPAQCQCHFFELKSKYVEQNDNMSSKSSGTAPINFEFFEEFKDIFHNKPNINPIHKASSLYGATALLHPNKNDLEPSQKKKKSSAVKRVLKMKQAAENQRQSRHLERMRLQTEAVEELKRASKLVEMTLKQRNSLP</sequence>
<dbReference type="GO" id="GO:0030139">
    <property type="term" value="C:endocytic vesicle"/>
    <property type="evidence" value="ECO:0007669"/>
    <property type="project" value="TreeGrafter"/>
</dbReference>
<name>A0A834XPG9_APHGI</name>
<protein>
    <recommendedName>
        <fullName evidence="2">Myb/SANT-like DNA-binding domain-containing protein</fullName>
    </recommendedName>
</protein>
<dbReference type="PANTHER" id="PTHR21663:SF0">
    <property type="entry name" value="HEAT REPEAT-CONTAINING PROTEIN 5B"/>
    <property type="match status" value="1"/>
</dbReference>
<comment type="caution">
    <text evidence="3">The sequence shown here is derived from an EMBL/GenBank/DDBJ whole genome shotgun (WGS) entry which is preliminary data.</text>
</comment>
<feature type="region of interest" description="Disordered" evidence="1">
    <location>
        <begin position="1"/>
        <end position="68"/>
    </location>
</feature>
<keyword evidence="4" id="KW-1185">Reference proteome</keyword>
<dbReference type="Pfam" id="PF13837">
    <property type="entry name" value="Myb_DNA-bind_4"/>
    <property type="match status" value="1"/>
</dbReference>
<evidence type="ECO:0000259" key="2">
    <source>
        <dbReference type="Pfam" id="PF13837"/>
    </source>
</evidence>
<feature type="region of interest" description="Disordered" evidence="1">
    <location>
        <begin position="808"/>
        <end position="847"/>
    </location>
</feature>
<evidence type="ECO:0000313" key="4">
    <source>
        <dbReference type="Proteomes" id="UP000639338"/>
    </source>
</evidence>
<gene>
    <name evidence="3" type="ORF">HCN44_000838</name>
</gene>
<dbReference type="AlphaFoldDB" id="A0A834XPG9"/>
<accession>A0A834XPG9</accession>
<feature type="domain" description="Myb/SANT-like DNA-binding" evidence="2">
    <location>
        <begin position="694"/>
        <end position="782"/>
    </location>
</feature>
<dbReference type="EMBL" id="JACMRX010000004">
    <property type="protein sequence ID" value="KAF7991033.1"/>
    <property type="molecule type" value="Genomic_DNA"/>
</dbReference>
<dbReference type="OrthoDB" id="8178301at2759"/>
<dbReference type="Gene3D" id="1.10.10.60">
    <property type="entry name" value="Homeodomain-like"/>
    <property type="match status" value="1"/>
</dbReference>
<dbReference type="Proteomes" id="UP000639338">
    <property type="component" value="Unassembled WGS sequence"/>
</dbReference>
<dbReference type="InterPro" id="IPR044822">
    <property type="entry name" value="Myb_DNA-bind_4"/>
</dbReference>
<organism evidence="3 4">
    <name type="scientific">Aphidius gifuensis</name>
    <name type="common">Parasitoid wasp</name>
    <dbReference type="NCBI Taxonomy" id="684658"/>
    <lineage>
        <taxon>Eukaryota</taxon>
        <taxon>Metazoa</taxon>
        <taxon>Ecdysozoa</taxon>
        <taxon>Arthropoda</taxon>
        <taxon>Hexapoda</taxon>
        <taxon>Insecta</taxon>
        <taxon>Pterygota</taxon>
        <taxon>Neoptera</taxon>
        <taxon>Endopterygota</taxon>
        <taxon>Hymenoptera</taxon>
        <taxon>Apocrita</taxon>
        <taxon>Ichneumonoidea</taxon>
        <taxon>Braconidae</taxon>
        <taxon>Aphidiinae</taxon>
        <taxon>Aphidius</taxon>
    </lineage>
</organism>
<dbReference type="GO" id="GO:0042147">
    <property type="term" value="P:retrograde transport, endosome to Golgi"/>
    <property type="evidence" value="ECO:0007669"/>
    <property type="project" value="TreeGrafter"/>
</dbReference>
<dbReference type="GO" id="GO:0005829">
    <property type="term" value="C:cytosol"/>
    <property type="evidence" value="ECO:0007669"/>
    <property type="project" value="GOC"/>
</dbReference>
<evidence type="ECO:0000256" key="1">
    <source>
        <dbReference type="SAM" id="MobiDB-lite"/>
    </source>
</evidence>
<dbReference type="GO" id="GO:0008104">
    <property type="term" value="P:intracellular protein localization"/>
    <property type="evidence" value="ECO:0007669"/>
    <property type="project" value="TreeGrafter"/>
</dbReference>
<dbReference type="GO" id="GO:0016020">
    <property type="term" value="C:membrane"/>
    <property type="evidence" value="ECO:0007669"/>
    <property type="project" value="TreeGrafter"/>
</dbReference>
<dbReference type="PANTHER" id="PTHR21663">
    <property type="entry name" value="HYPOTHETICAL HEAT DOMAIN-CONTAINING"/>
    <property type="match status" value="1"/>
</dbReference>